<dbReference type="AlphaFoldDB" id="A0A1H6E266"/>
<gene>
    <name evidence="1" type="ORF">SAMN04489712_13028</name>
</gene>
<dbReference type="RefSeq" id="WP_103944266.1">
    <property type="nucleotide sequence ID" value="NZ_FNVO01000030.1"/>
</dbReference>
<accession>A0A1H6E266</accession>
<reference evidence="2" key="1">
    <citation type="submission" date="2016-10" db="EMBL/GenBank/DDBJ databases">
        <authorList>
            <person name="Varghese N."/>
            <person name="Submissions S."/>
        </authorList>
    </citation>
    <scope>NUCLEOTIDE SEQUENCE [LARGE SCALE GENOMIC DNA]</scope>
    <source>
        <strain evidence="2">DSM 43163</strain>
    </source>
</reference>
<sequence>MINADGTVVRSTGVTKVSKISTGAYYIELDPDINAAKAVPVISKLWTGAGTDAYVGTSSTPCGDPARNVLVFTTKAAGGFFDVPFNITVD</sequence>
<dbReference type="Proteomes" id="UP000236723">
    <property type="component" value="Unassembled WGS sequence"/>
</dbReference>
<keyword evidence="2" id="KW-1185">Reference proteome</keyword>
<dbReference type="EMBL" id="FNVO01000030">
    <property type="protein sequence ID" value="SEG91710.1"/>
    <property type="molecule type" value="Genomic_DNA"/>
</dbReference>
<organism evidence="1 2">
    <name type="scientific">Thermomonospora echinospora</name>
    <dbReference type="NCBI Taxonomy" id="1992"/>
    <lineage>
        <taxon>Bacteria</taxon>
        <taxon>Bacillati</taxon>
        <taxon>Actinomycetota</taxon>
        <taxon>Actinomycetes</taxon>
        <taxon>Streptosporangiales</taxon>
        <taxon>Thermomonosporaceae</taxon>
        <taxon>Thermomonospora</taxon>
    </lineage>
</organism>
<dbReference type="OrthoDB" id="3483012at2"/>
<evidence type="ECO:0000313" key="1">
    <source>
        <dbReference type="EMBL" id="SEG91710.1"/>
    </source>
</evidence>
<protein>
    <submittedName>
        <fullName evidence="1">Uncharacterized protein</fullName>
    </submittedName>
</protein>
<evidence type="ECO:0000313" key="2">
    <source>
        <dbReference type="Proteomes" id="UP000236723"/>
    </source>
</evidence>
<name>A0A1H6E266_9ACTN</name>
<proteinExistence type="predicted"/>